<dbReference type="PRINTS" id="PR00838">
    <property type="entry name" value="V5ALLERGEN"/>
</dbReference>
<dbReference type="InterPro" id="IPR018244">
    <property type="entry name" value="Allrgn_V5/Tpx1_CS"/>
</dbReference>
<dbReference type="PRINTS" id="PR00837">
    <property type="entry name" value="V5TPXLIKE"/>
</dbReference>
<sequence length="301" mass="32180">MRTALTIAAFAAGAFAVPYKRDVITNYDVVYVTDVVTVTAGQLPTQVVSKFHYGHGGNSHSTTVIEQVSTEAKSTYQAPPPSSTPEPSTSTSVYVAPQPSTTEAPSSTYVAPTTSSAPAYTSSAAASAAPTSYQDICVEHHNMHRRNHTVPDVEWSDDLASTAQQIAESCEYAHNTDVGGGGYGQNIAAGVEATNISAIITNLFYNGEEPYFAPNYGMDDPDMTEFEKWGHFTQIVWKDTTHVGCYTQYCPGGLKYVGSSVPPYFTVCNYKGPGNYAGEYGANVLKPKGESTANWNSGLSK</sequence>
<protein>
    <recommendedName>
        <fullName evidence="3">SCP domain-containing protein</fullName>
    </recommendedName>
</protein>
<evidence type="ECO:0000256" key="1">
    <source>
        <dbReference type="SAM" id="MobiDB-lite"/>
    </source>
</evidence>
<dbReference type="InterPro" id="IPR014044">
    <property type="entry name" value="CAP_dom"/>
</dbReference>
<evidence type="ECO:0000313" key="5">
    <source>
        <dbReference type="Proteomes" id="UP001305779"/>
    </source>
</evidence>
<proteinExistence type="predicted"/>
<evidence type="ECO:0000259" key="3">
    <source>
        <dbReference type="SMART" id="SM00198"/>
    </source>
</evidence>
<keyword evidence="2" id="KW-0732">Signal</keyword>
<feature type="signal peptide" evidence="2">
    <location>
        <begin position="1"/>
        <end position="16"/>
    </location>
</feature>
<dbReference type="Gene3D" id="3.40.33.10">
    <property type="entry name" value="CAP"/>
    <property type="match status" value="1"/>
</dbReference>
<feature type="chain" id="PRO_5046615986" description="SCP domain-containing protein" evidence="2">
    <location>
        <begin position="17"/>
        <end position="301"/>
    </location>
</feature>
<dbReference type="CDD" id="cd05380">
    <property type="entry name" value="CAP_euk"/>
    <property type="match status" value="1"/>
</dbReference>
<feature type="region of interest" description="Disordered" evidence="1">
    <location>
        <begin position="70"/>
        <end position="115"/>
    </location>
</feature>
<comment type="caution">
    <text evidence="4">The sequence shown here is derived from an EMBL/GenBank/DDBJ whole genome shotgun (WGS) entry which is preliminary data.</text>
</comment>
<feature type="domain" description="SCP" evidence="3">
    <location>
        <begin position="132"/>
        <end position="278"/>
    </location>
</feature>
<accession>A0ABR0ETQ8</accession>
<dbReference type="InterPro" id="IPR002413">
    <property type="entry name" value="V5_allergen-like"/>
</dbReference>
<dbReference type="InterPro" id="IPR001283">
    <property type="entry name" value="CRISP-related"/>
</dbReference>
<dbReference type="InterPro" id="IPR035940">
    <property type="entry name" value="CAP_sf"/>
</dbReference>
<dbReference type="Proteomes" id="UP001305779">
    <property type="component" value="Unassembled WGS sequence"/>
</dbReference>
<name>A0ABR0ETQ8_ZASCE</name>
<feature type="compositionally biased region" description="Polar residues" evidence="1">
    <location>
        <begin position="98"/>
        <end position="110"/>
    </location>
</feature>
<evidence type="ECO:0000256" key="2">
    <source>
        <dbReference type="SAM" id="SignalP"/>
    </source>
</evidence>
<dbReference type="PROSITE" id="PS01009">
    <property type="entry name" value="CRISP_1"/>
    <property type="match status" value="1"/>
</dbReference>
<dbReference type="SMART" id="SM00198">
    <property type="entry name" value="SCP"/>
    <property type="match status" value="1"/>
</dbReference>
<dbReference type="Pfam" id="PF00188">
    <property type="entry name" value="CAP"/>
    <property type="match status" value="1"/>
</dbReference>
<gene>
    <name evidence="4" type="ORF">PRZ48_002972</name>
</gene>
<dbReference type="PANTHER" id="PTHR10334">
    <property type="entry name" value="CYSTEINE-RICH SECRETORY PROTEIN-RELATED"/>
    <property type="match status" value="1"/>
</dbReference>
<organism evidence="4 5">
    <name type="scientific">Zasmidium cellare</name>
    <name type="common">Wine cellar mold</name>
    <name type="synonym">Racodium cellare</name>
    <dbReference type="NCBI Taxonomy" id="395010"/>
    <lineage>
        <taxon>Eukaryota</taxon>
        <taxon>Fungi</taxon>
        <taxon>Dikarya</taxon>
        <taxon>Ascomycota</taxon>
        <taxon>Pezizomycotina</taxon>
        <taxon>Dothideomycetes</taxon>
        <taxon>Dothideomycetidae</taxon>
        <taxon>Mycosphaerellales</taxon>
        <taxon>Mycosphaerellaceae</taxon>
        <taxon>Zasmidium</taxon>
    </lineage>
</organism>
<keyword evidence="5" id="KW-1185">Reference proteome</keyword>
<evidence type="ECO:0000313" key="4">
    <source>
        <dbReference type="EMBL" id="KAK4505009.1"/>
    </source>
</evidence>
<reference evidence="4 5" key="1">
    <citation type="journal article" date="2023" name="G3 (Bethesda)">
        <title>A chromosome-level genome assembly of Zasmidium syzygii isolated from banana leaves.</title>
        <authorList>
            <person name="van Westerhoven A.C."/>
            <person name="Mehrabi R."/>
            <person name="Talebi R."/>
            <person name="Steentjes M.B.F."/>
            <person name="Corcolon B."/>
            <person name="Chong P.A."/>
            <person name="Kema G.H.J."/>
            <person name="Seidl M.F."/>
        </authorList>
    </citation>
    <scope>NUCLEOTIDE SEQUENCE [LARGE SCALE GENOMIC DNA]</scope>
    <source>
        <strain evidence="4 5">P124</strain>
    </source>
</reference>
<dbReference type="SUPFAM" id="SSF55797">
    <property type="entry name" value="PR-1-like"/>
    <property type="match status" value="1"/>
</dbReference>
<dbReference type="EMBL" id="JAXOVC010000002">
    <property type="protein sequence ID" value="KAK4505009.1"/>
    <property type="molecule type" value="Genomic_DNA"/>
</dbReference>